<keyword evidence="2" id="KW-1003">Cell membrane</keyword>
<dbReference type="PANTHER" id="PTHR30572:SF4">
    <property type="entry name" value="ABC TRANSPORTER PERMEASE YTRF"/>
    <property type="match status" value="1"/>
</dbReference>
<dbReference type="PANTHER" id="PTHR30572">
    <property type="entry name" value="MEMBRANE COMPONENT OF TRANSPORTER-RELATED"/>
    <property type="match status" value="1"/>
</dbReference>
<dbReference type="Pfam" id="PF02687">
    <property type="entry name" value="FtsX"/>
    <property type="match status" value="1"/>
</dbReference>
<dbReference type="InterPro" id="IPR050250">
    <property type="entry name" value="Macrolide_Exporter_MacB"/>
</dbReference>
<evidence type="ECO:0000256" key="2">
    <source>
        <dbReference type="ARBA" id="ARBA00022475"/>
    </source>
</evidence>
<evidence type="ECO:0000259" key="8">
    <source>
        <dbReference type="Pfam" id="PF02687"/>
    </source>
</evidence>
<name>A0A4Y4BAS3_MICMQ</name>
<dbReference type="Proteomes" id="UP000317410">
    <property type="component" value="Unassembled WGS sequence"/>
</dbReference>
<accession>A0A4Y4BAS3</accession>
<dbReference type="GO" id="GO:0005886">
    <property type="term" value="C:plasma membrane"/>
    <property type="evidence" value="ECO:0007669"/>
    <property type="project" value="UniProtKB-SubCell"/>
</dbReference>
<evidence type="ECO:0000256" key="5">
    <source>
        <dbReference type="ARBA" id="ARBA00023136"/>
    </source>
</evidence>
<feature type="domain" description="ABC3 transporter permease C-terminal" evidence="8">
    <location>
        <begin position="251"/>
        <end position="353"/>
    </location>
</feature>
<evidence type="ECO:0000256" key="6">
    <source>
        <dbReference type="ARBA" id="ARBA00038076"/>
    </source>
</evidence>
<dbReference type="AlphaFoldDB" id="A0A4Y4BAS3"/>
<comment type="caution">
    <text evidence="9">The sequence shown here is derived from an EMBL/GenBank/DDBJ whole genome shotgun (WGS) entry which is preliminary data.</text>
</comment>
<dbReference type="RefSeq" id="WP_141387739.1">
    <property type="nucleotide sequence ID" value="NZ_BJNQ01000023.1"/>
</dbReference>
<protein>
    <recommendedName>
        <fullName evidence="8">ABC3 transporter permease C-terminal domain-containing protein</fullName>
    </recommendedName>
</protein>
<gene>
    <name evidence="9" type="ORF">MLI01_28140</name>
</gene>
<keyword evidence="4 7" id="KW-1133">Transmembrane helix</keyword>
<evidence type="ECO:0000256" key="3">
    <source>
        <dbReference type="ARBA" id="ARBA00022692"/>
    </source>
</evidence>
<keyword evidence="3 7" id="KW-0812">Transmembrane</keyword>
<feature type="transmembrane region" description="Helical" evidence="7">
    <location>
        <begin position="329"/>
        <end position="352"/>
    </location>
</feature>
<feature type="transmembrane region" description="Helical" evidence="7">
    <location>
        <begin position="250"/>
        <end position="270"/>
    </location>
</feature>
<evidence type="ECO:0000313" key="9">
    <source>
        <dbReference type="EMBL" id="GEC76669.1"/>
    </source>
</evidence>
<proteinExistence type="inferred from homology"/>
<comment type="similarity">
    <text evidence="6">Belongs to the ABC-4 integral membrane protein family.</text>
</comment>
<feature type="transmembrane region" description="Helical" evidence="7">
    <location>
        <begin position="291"/>
        <end position="317"/>
    </location>
</feature>
<feature type="transmembrane region" description="Helical" evidence="7">
    <location>
        <begin position="21"/>
        <end position="39"/>
    </location>
</feature>
<evidence type="ECO:0000256" key="7">
    <source>
        <dbReference type="SAM" id="Phobius"/>
    </source>
</evidence>
<evidence type="ECO:0000256" key="4">
    <source>
        <dbReference type="ARBA" id="ARBA00022989"/>
    </source>
</evidence>
<evidence type="ECO:0000256" key="1">
    <source>
        <dbReference type="ARBA" id="ARBA00004651"/>
    </source>
</evidence>
<organism evidence="9 10">
    <name type="scientific">Microbacterium maritypicum</name>
    <name type="common">Microbacterium liquefaciens</name>
    <dbReference type="NCBI Taxonomy" id="33918"/>
    <lineage>
        <taxon>Bacteria</taxon>
        <taxon>Bacillati</taxon>
        <taxon>Actinomycetota</taxon>
        <taxon>Actinomycetes</taxon>
        <taxon>Micrococcales</taxon>
        <taxon>Microbacteriaceae</taxon>
        <taxon>Microbacterium</taxon>
    </lineage>
</organism>
<keyword evidence="5 7" id="KW-0472">Membrane</keyword>
<dbReference type="EMBL" id="BJNQ01000023">
    <property type="protein sequence ID" value="GEC76669.1"/>
    <property type="molecule type" value="Genomic_DNA"/>
</dbReference>
<evidence type="ECO:0000313" key="10">
    <source>
        <dbReference type="Proteomes" id="UP000317410"/>
    </source>
</evidence>
<sequence length="364" mass="37546">MIGSVIREATASARSQPVASIVTIMMVVGMVLAVMLTTGRTVGAEQQVLGSIDSAGTRSIVVRADAGAGVTSSVLDRIDRIEGIEWSAGFSSAVDATNSAIVDGLRVPVRFAYGDQLDRLGVPEDSPIPGGLAWASGPALEQLGMPDRSGGITLTSGASYGIGGRLDVPDFLRPLEPVVLVPQPEASGDEAIGVLVIIAESPELVSPVSKAALSVLAAADPTKVTVQTSEALAQLRGLIEGQLGSFSRGLVLALLALTGMLVAILLYGLVMMRRKDFGRRRALGASRALIIGLLLTQTVILAAVGIVIGTIVSFLVLAATGDPWPGFTFTVALGVLTMVTALIAALVPATIASRREPIRELRVP</sequence>
<dbReference type="InterPro" id="IPR003838">
    <property type="entry name" value="ABC3_permease_C"/>
</dbReference>
<dbReference type="GO" id="GO:0022857">
    <property type="term" value="F:transmembrane transporter activity"/>
    <property type="evidence" value="ECO:0007669"/>
    <property type="project" value="TreeGrafter"/>
</dbReference>
<reference evidence="9 10" key="1">
    <citation type="submission" date="2019-06" db="EMBL/GenBank/DDBJ databases">
        <title>Whole genome shotgun sequence of Microbacterium liquefaciens NBRC 15037.</title>
        <authorList>
            <person name="Hosoyama A."/>
            <person name="Uohara A."/>
            <person name="Ohji S."/>
            <person name="Ichikawa N."/>
        </authorList>
    </citation>
    <scope>NUCLEOTIDE SEQUENCE [LARGE SCALE GENOMIC DNA]</scope>
    <source>
        <strain evidence="9 10">NBRC 15037</strain>
    </source>
</reference>
<comment type="subcellular location">
    <subcellularLocation>
        <location evidence="1">Cell membrane</location>
        <topology evidence="1">Multi-pass membrane protein</topology>
    </subcellularLocation>
</comment>